<proteinExistence type="predicted"/>
<organism evidence="7 8">
    <name type="scientific">Pectinatus haikarae</name>
    <dbReference type="NCBI Taxonomy" id="349096"/>
    <lineage>
        <taxon>Bacteria</taxon>
        <taxon>Bacillati</taxon>
        <taxon>Bacillota</taxon>
        <taxon>Negativicutes</taxon>
        <taxon>Selenomonadales</taxon>
        <taxon>Selenomonadaceae</taxon>
        <taxon>Pectinatus</taxon>
    </lineage>
</organism>
<sequence length="203" mass="22270">MLYYLQGILIGIAYTAPIGMQNLFVINTALTHDRNQALQIALIIVFFDMTLSLSCFWGIGILLEYSPLLKSILIGAGSIFLLHIGINLIKMKTTAAKSASSKTSMRKIISTACFVTWFNPQAILDGTLMLGSFHAVLDADAAVLFIFGIISASFFWFTGLTVFTGKFSNKINACSLTKINRCCGVIIILYAVKLISEINFTFI</sequence>
<evidence type="ECO:0000313" key="7">
    <source>
        <dbReference type="EMBL" id="MDQ0202413.1"/>
    </source>
</evidence>
<feature type="transmembrane region" description="Helical" evidence="6">
    <location>
        <begin position="109"/>
        <end position="130"/>
    </location>
</feature>
<keyword evidence="3 6" id="KW-0812">Transmembrane</keyword>
<dbReference type="PANTHER" id="PTHR30086">
    <property type="entry name" value="ARGININE EXPORTER PROTEIN ARGO"/>
    <property type="match status" value="1"/>
</dbReference>
<keyword evidence="8" id="KW-1185">Reference proteome</keyword>
<dbReference type="InterPro" id="IPR001123">
    <property type="entry name" value="LeuE-type"/>
</dbReference>
<evidence type="ECO:0000256" key="2">
    <source>
        <dbReference type="ARBA" id="ARBA00022475"/>
    </source>
</evidence>
<protein>
    <submittedName>
        <fullName evidence="7">L-lysine exporter family protein LysE/ArgO</fullName>
    </submittedName>
</protein>
<comment type="subcellular location">
    <subcellularLocation>
        <location evidence="1">Cell membrane</location>
        <topology evidence="1">Multi-pass membrane protein</topology>
    </subcellularLocation>
</comment>
<feature type="transmembrane region" description="Helical" evidence="6">
    <location>
        <begin position="142"/>
        <end position="163"/>
    </location>
</feature>
<feature type="transmembrane region" description="Helical" evidence="6">
    <location>
        <begin position="68"/>
        <end position="89"/>
    </location>
</feature>
<keyword evidence="2" id="KW-1003">Cell membrane</keyword>
<dbReference type="PANTHER" id="PTHR30086:SF20">
    <property type="entry name" value="ARGININE EXPORTER PROTEIN ARGO-RELATED"/>
    <property type="match status" value="1"/>
</dbReference>
<feature type="transmembrane region" description="Helical" evidence="6">
    <location>
        <begin position="6"/>
        <end position="26"/>
    </location>
</feature>
<dbReference type="Proteomes" id="UP001239167">
    <property type="component" value="Unassembled WGS sequence"/>
</dbReference>
<evidence type="ECO:0000256" key="6">
    <source>
        <dbReference type="SAM" id="Phobius"/>
    </source>
</evidence>
<dbReference type="RefSeq" id="WP_432748910.1">
    <property type="nucleotide sequence ID" value="NZ_CP116940.1"/>
</dbReference>
<evidence type="ECO:0000256" key="4">
    <source>
        <dbReference type="ARBA" id="ARBA00022989"/>
    </source>
</evidence>
<accession>A0ABT9Y3L1</accession>
<evidence type="ECO:0000256" key="1">
    <source>
        <dbReference type="ARBA" id="ARBA00004651"/>
    </source>
</evidence>
<evidence type="ECO:0000256" key="3">
    <source>
        <dbReference type="ARBA" id="ARBA00022692"/>
    </source>
</evidence>
<evidence type="ECO:0000256" key="5">
    <source>
        <dbReference type="ARBA" id="ARBA00023136"/>
    </source>
</evidence>
<keyword evidence="4 6" id="KW-1133">Transmembrane helix</keyword>
<keyword evidence="5 6" id="KW-0472">Membrane</keyword>
<dbReference type="Pfam" id="PF01810">
    <property type="entry name" value="LysE"/>
    <property type="match status" value="1"/>
</dbReference>
<gene>
    <name evidence="7" type="ORF">J2S01_000098</name>
</gene>
<comment type="caution">
    <text evidence="7">The sequence shown here is derived from an EMBL/GenBank/DDBJ whole genome shotgun (WGS) entry which is preliminary data.</text>
</comment>
<evidence type="ECO:0000313" key="8">
    <source>
        <dbReference type="Proteomes" id="UP001239167"/>
    </source>
</evidence>
<reference evidence="7 8" key="1">
    <citation type="submission" date="2023-07" db="EMBL/GenBank/DDBJ databases">
        <title>Genomic Encyclopedia of Type Strains, Phase IV (KMG-IV): sequencing the most valuable type-strain genomes for metagenomic binning, comparative biology and taxonomic classification.</title>
        <authorList>
            <person name="Goeker M."/>
        </authorList>
    </citation>
    <scope>NUCLEOTIDE SEQUENCE [LARGE SCALE GENOMIC DNA]</scope>
    <source>
        <strain evidence="7 8">DSM 16980</strain>
    </source>
</reference>
<feature type="transmembrane region" description="Helical" evidence="6">
    <location>
        <begin position="38"/>
        <end position="62"/>
    </location>
</feature>
<name>A0ABT9Y3L1_9FIRM</name>
<dbReference type="EMBL" id="JAUSUE010000001">
    <property type="protein sequence ID" value="MDQ0202413.1"/>
    <property type="molecule type" value="Genomic_DNA"/>
</dbReference>